<keyword evidence="4" id="KW-0175">Coiled coil</keyword>
<dbReference type="STRING" id="48701.ENSPMEP00000009215"/>
<feature type="domain" description="AIG1-type G" evidence="6">
    <location>
        <begin position="296"/>
        <end position="494"/>
    </location>
</feature>
<feature type="compositionally biased region" description="Basic and acidic residues" evidence="5">
    <location>
        <begin position="498"/>
        <end position="523"/>
    </location>
</feature>
<evidence type="ECO:0000256" key="5">
    <source>
        <dbReference type="SAM" id="MobiDB-lite"/>
    </source>
</evidence>
<sequence>MSGKKFAGFTSGIDPRERRIILVGKTGVGKSAAGNTILGREAFESDLSPSSLTAECHKARGVVNGRNVAVIDTPGLFDTNFTQEDVLQKIKMCISLCAPGPHAFLVTLELGRFTQEEKDTVKMIQDTFGEDAQRYTMVLFTHGDQLKNQTIENFISESADLRALIDKCQGRYHVFNNEIKDPKQTYLLLDKIEEMVEANGGGYYTNAMFEKAEAAILKEKERILKEMEEQQKRELDQLRAKYSEAVYRREETKVIMHYHQEARTRAEKSNEFLAAPTIAVATTCGAAIGGSKKSSEDTLRIVMLGKTGEGKSATGNTIVGSEVFQSVACPSSWTLDCKKADAEVLGRKVTVVDTPGLFDTNFQEKKVLEKIETCISLSAPGPHVFLVVKKLGRFTKEEEETMKIILKMFGSEAARYSLLLFTHGDKLKKQTIEEFISKSSALEEFVMAFSGRYHVFNNEVASEEQVRQLLEKIDQMVQENHGKHYTKWMFRRAKQASKRSERRSLEMQKKNEMERKNTLKMEVDQEMTASGRKKKPNKCRVQ</sequence>
<feature type="domain" description="AIG1-type G" evidence="6">
    <location>
        <begin position="15"/>
        <end position="213"/>
    </location>
</feature>
<reference evidence="7" key="2">
    <citation type="submission" date="2025-09" db="UniProtKB">
        <authorList>
            <consortium name="Ensembl"/>
        </authorList>
    </citation>
    <scope>IDENTIFICATION</scope>
</reference>
<dbReference type="PANTHER" id="PTHR10903">
    <property type="entry name" value="GTPASE, IMAP FAMILY MEMBER-RELATED"/>
    <property type="match status" value="1"/>
</dbReference>
<dbReference type="InterPro" id="IPR027417">
    <property type="entry name" value="P-loop_NTPase"/>
</dbReference>
<evidence type="ECO:0000256" key="2">
    <source>
        <dbReference type="ARBA" id="ARBA00022741"/>
    </source>
</evidence>
<proteinExistence type="inferred from homology"/>
<dbReference type="Gene3D" id="3.40.50.300">
    <property type="entry name" value="P-loop containing nucleotide triphosphate hydrolases"/>
    <property type="match status" value="2"/>
</dbReference>
<feature type="compositionally biased region" description="Basic residues" evidence="5">
    <location>
        <begin position="531"/>
        <end position="542"/>
    </location>
</feature>
<dbReference type="GO" id="GO:0005525">
    <property type="term" value="F:GTP binding"/>
    <property type="evidence" value="ECO:0007669"/>
    <property type="project" value="UniProtKB-KW"/>
</dbReference>
<dbReference type="Pfam" id="PF04548">
    <property type="entry name" value="AIG1"/>
    <property type="match status" value="2"/>
</dbReference>
<evidence type="ECO:0000256" key="4">
    <source>
        <dbReference type="SAM" id="Coils"/>
    </source>
</evidence>
<dbReference type="SUPFAM" id="SSF52540">
    <property type="entry name" value="P-loop containing nucleoside triphosphate hydrolases"/>
    <property type="match status" value="2"/>
</dbReference>
<evidence type="ECO:0000256" key="1">
    <source>
        <dbReference type="ARBA" id="ARBA00008535"/>
    </source>
</evidence>
<evidence type="ECO:0000313" key="8">
    <source>
        <dbReference type="Proteomes" id="UP000261480"/>
    </source>
</evidence>
<evidence type="ECO:0000313" key="7">
    <source>
        <dbReference type="Ensembl" id="ENSPMEP00000009215.1"/>
    </source>
</evidence>
<evidence type="ECO:0000256" key="3">
    <source>
        <dbReference type="ARBA" id="ARBA00023134"/>
    </source>
</evidence>
<protein>
    <recommendedName>
        <fullName evidence="6">AIG1-type G domain-containing protein</fullName>
    </recommendedName>
</protein>
<dbReference type="FunFam" id="3.40.50.300:FF:000366">
    <property type="entry name" value="GTPase, IMAP family member 2"/>
    <property type="match status" value="2"/>
</dbReference>
<dbReference type="Ensembl" id="ENSPMET00000001158.1">
    <property type="protein sequence ID" value="ENSPMEP00000009215.1"/>
    <property type="gene ID" value="ENSPMEG00000011042.1"/>
</dbReference>
<dbReference type="Proteomes" id="UP000261480">
    <property type="component" value="Unplaced"/>
</dbReference>
<keyword evidence="3" id="KW-0342">GTP-binding</keyword>
<name>A0A3B3X2L0_9TELE</name>
<reference evidence="7" key="1">
    <citation type="submission" date="2025-08" db="UniProtKB">
        <authorList>
            <consortium name="Ensembl"/>
        </authorList>
    </citation>
    <scope>IDENTIFICATION</scope>
</reference>
<feature type="coiled-coil region" evidence="4">
    <location>
        <begin position="210"/>
        <end position="248"/>
    </location>
</feature>
<accession>A0A3B3X2L0</accession>
<evidence type="ECO:0000259" key="6">
    <source>
        <dbReference type="PROSITE" id="PS51720"/>
    </source>
</evidence>
<dbReference type="AlphaFoldDB" id="A0A3B3X2L0"/>
<dbReference type="PANTHER" id="PTHR10903:SF112">
    <property type="entry name" value="SI:CH211-113E8.5"/>
    <property type="match status" value="1"/>
</dbReference>
<organism evidence="7 8">
    <name type="scientific">Poecilia mexicana</name>
    <dbReference type="NCBI Taxonomy" id="48701"/>
    <lineage>
        <taxon>Eukaryota</taxon>
        <taxon>Metazoa</taxon>
        <taxon>Chordata</taxon>
        <taxon>Craniata</taxon>
        <taxon>Vertebrata</taxon>
        <taxon>Euteleostomi</taxon>
        <taxon>Actinopterygii</taxon>
        <taxon>Neopterygii</taxon>
        <taxon>Teleostei</taxon>
        <taxon>Neoteleostei</taxon>
        <taxon>Acanthomorphata</taxon>
        <taxon>Ovalentaria</taxon>
        <taxon>Atherinomorphae</taxon>
        <taxon>Cyprinodontiformes</taxon>
        <taxon>Poeciliidae</taxon>
        <taxon>Poeciliinae</taxon>
        <taxon>Poecilia</taxon>
    </lineage>
</organism>
<feature type="region of interest" description="Disordered" evidence="5">
    <location>
        <begin position="496"/>
        <end position="542"/>
    </location>
</feature>
<dbReference type="InterPro" id="IPR045058">
    <property type="entry name" value="GIMA/IAN/Toc"/>
</dbReference>
<keyword evidence="2" id="KW-0547">Nucleotide-binding</keyword>
<dbReference type="CDD" id="cd01852">
    <property type="entry name" value="AIG1"/>
    <property type="match status" value="2"/>
</dbReference>
<comment type="similarity">
    <text evidence="1">Belongs to the TRAFAC class TrmE-Era-EngA-EngB-Septin-like GTPase superfamily. AIG1/Toc34/Toc159-like paraseptin GTPase family. IAN subfamily.</text>
</comment>
<dbReference type="InterPro" id="IPR006703">
    <property type="entry name" value="G_AIG1"/>
</dbReference>
<dbReference type="PROSITE" id="PS51720">
    <property type="entry name" value="G_AIG1"/>
    <property type="match status" value="2"/>
</dbReference>
<keyword evidence="8" id="KW-1185">Reference proteome</keyword>